<dbReference type="EMBL" id="AAXW01000002">
    <property type="protein sequence ID" value="EAZ93707.1"/>
    <property type="molecule type" value="Genomic_DNA"/>
</dbReference>
<keyword evidence="2" id="KW-1185">Reference proteome</keyword>
<proteinExistence type="predicted"/>
<accession>A3IIS5</accession>
<protein>
    <submittedName>
        <fullName evidence="1">Uncharacterized protein</fullName>
    </submittedName>
</protein>
<sequence>MASIAVIPVCMGSQTDLRAIIPGAGDSIKRLSDVLISPFPSIGRPRESTTRPTIASPTGTWAIFPVA</sequence>
<evidence type="ECO:0000313" key="2">
    <source>
        <dbReference type="Proteomes" id="UP000003781"/>
    </source>
</evidence>
<dbReference type="Proteomes" id="UP000003781">
    <property type="component" value="Unassembled WGS sequence"/>
</dbReference>
<comment type="caution">
    <text evidence="1">The sequence shown here is derived from an EMBL/GenBank/DDBJ whole genome shotgun (WGS) entry which is preliminary data.</text>
</comment>
<reference evidence="1 2" key="1">
    <citation type="submission" date="2007-03" db="EMBL/GenBank/DDBJ databases">
        <authorList>
            <person name="Stal L."/>
            <person name="Ferriera S."/>
            <person name="Johnson J."/>
            <person name="Kravitz S."/>
            <person name="Beeson K."/>
            <person name="Sutton G."/>
            <person name="Rogers Y.-H."/>
            <person name="Friedman R."/>
            <person name="Frazier M."/>
            <person name="Venter J.C."/>
        </authorList>
    </citation>
    <scope>NUCLEOTIDE SEQUENCE [LARGE SCALE GENOMIC DNA]</scope>
    <source>
        <strain evidence="1 2">CCY0110</strain>
    </source>
</reference>
<organism evidence="1 2">
    <name type="scientific">Crocosphaera chwakensis CCY0110</name>
    <dbReference type="NCBI Taxonomy" id="391612"/>
    <lineage>
        <taxon>Bacteria</taxon>
        <taxon>Bacillati</taxon>
        <taxon>Cyanobacteriota</taxon>
        <taxon>Cyanophyceae</taxon>
        <taxon>Oscillatoriophycideae</taxon>
        <taxon>Chroococcales</taxon>
        <taxon>Aphanothecaceae</taxon>
        <taxon>Crocosphaera</taxon>
        <taxon>Crocosphaera chwakensis</taxon>
    </lineage>
</organism>
<dbReference type="AlphaFoldDB" id="A3IIS5"/>
<evidence type="ECO:0000313" key="1">
    <source>
        <dbReference type="EMBL" id="EAZ93707.1"/>
    </source>
</evidence>
<name>A3IIS5_9CHRO</name>
<gene>
    <name evidence="1" type="ORF">CY0110_17967</name>
</gene>